<evidence type="ECO:0000256" key="2">
    <source>
        <dbReference type="SAM" id="SignalP"/>
    </source>
</evidence>
<feature type="chain" id="PRO_5046908286" description="ATP-binding protein" evidence="2">
    <location>
        <begin position="29"/>
        <end position="164"/>
    </location>
</feature>
<proteinExistence type="predicted"/>
<dbReference type="RefSeq" id="WP_109282923.1">
    <property type="nucleotide sequence ID" value="NZ_JBFAUK010000004.1"/>
</dbReference>
<dbReference type="Proteomes" id="UP001552594">
    <property type="component" value="Unassembled WGS sequence"/>
</dbReference>
<dbReference type="EMBL" id="JBFAUK010000004">
    <property type="protein sequence ID" value="MEV5506514.1"/>
    <property type="molecule type" value="Genomic_DNA"/>
</dbReference>
<feature type="signal peptide" evidence="2">
    <location>
        <begin position="1"/>
        <end position="28"/>
    </location>
</feature>
<evidence type="ECO:0000313" key="4">
    <source>
        <dbReference type="Proteomes" id="UP001552594"/>
    </source>
</evidence>
<evidence type="ECO:0000313" key="3">
    <source>
        <dbReference type="EMBL" id="MEV5506514.1"/>
    </source>
</evidence>
<name>A0ABV3JUF4_STRON</name>
<reference evidence="3 4" key="1">
    <citation type="submission" date="2024-06" db="EMBL/GenBank/DDBJ databases">
        <title>The Natural Products Discovery Center: Release of the First 8490 Sequenced Strains for Exploring Actinobacteria Biosynthetic Diversity.</title>
        <authorList>
            <person name="Kalkreuter E."/>
            <person name="Kautsar S.A."/>
            <person name="Yang D."/>
            <person name="Bader C.D."/>
            <person name="Teijaro C.N."/>
            <person name="Fluegel L."/>
            <person name="Davis C.M."/>
            <person name="Simpson J.R."/>
            <person name="Lauterbach L."/>
            <person name="Steele A.D."/>
            <person name="Gui C."/>
            <person name="Meng S."/>
            <person name="Li G."/>
            <person name="Viehrig K."/>
            <person name="Ye F."/>
            <person name="Su P."/>
            <person name="Kiefer A.F."/>
            <person name="Nichols A."/>
            <person name="Cepeda A.J."/>
            <person name="Yan W."/>
            <person name="Fan B."/>
            <person name="Jiang Y."/>
            <person name="Adhikari A."/>
            <person name="Zheng C.-J."/>
            <person name="Schuster L."/>
            <person name="Cowan T.M."/>
            <person name="Smanski M.J."/>
            <person name="Chevrette M.G."/>
            <person name="De Carvalho L.P.S."/>
            <person name="Shen B."/>
        </authorList>
    </citation>
    <scope>NUCLEOTIDE SEQUENCE [LARGE SCALE GENOMIC DNA]</scope>
    <source>
        <strain evidence="3 4">NPDC052347</strain>
    </source>
</reference>
<evidence type="ECO:0000256" key="1">
    <source>
        <dbReference type="SAM" id="MobiDB-lite"/>
    </source>
</evidence>
<feature type="region of interest" description="Disordered" evidence="1">
    <location>
        <begin position="80"/>
        <end position="164"/>
    </location>
</feature>
<accession>A0ABV3JUF4</accession>
<protein>
    <recommendedName>
        <fullName evidence="5">ATP-binding protein</fullName>
    </recommendedName>
</protein>
<gene>
    <name evidence="3" type="ORF">AB0L16_08535</name>
</gene>
<comment type="caution">
    <text evidence="3">The sequence shown here is derived from an EMBL/GenBank/DDBJ whole genome shotgun (WGS) entry which is preliminary data.</text>
</comment>
<organism evidence="3 4">
    <name type="scientific">Streptomyces orinoci</name>
    <name type="common">Streptoverticillium orinoci</name>
    <dbReference type="NCBI Taxonomy" id="67339"/>
    <lineage>
        <taxon>Bacteria</taxon>
        <taxon>Bacillati</taxon>
        <taxon>Actinomycetota</taxon>
        <taxon>Actinomycetes</taxon>
        <taxon>Kitasatosporales</taxon>
        <taxon>Streptomycetaceae</taxon>
        <taxon>Streptomyces</taxon>
    </lineage>
</organism>
<evidence type="ECO:0008006" key="5">
    <source>
        <dbReference type="Google" id="ProtNLM"/>
    </source>
</evidence>
<sequence>MKQGTIKSFGIAALGAVIATGAAGTASAAGPFETAATTAQSVTRSLPIEDVAPMVPGGPVLSAANRVVGSSAFTQATKALDKATTSQGRHVRRVSSTRHGVQQTPAAETATEAAPADAPAAAPAKKAAPKDSKGNGGLLSALGKLPVGLPKNGLSMPIGTGGGH</sequence>
<feature type="compositionally biased region" description="Low complexity" evidence="1">
    <location>
        <begin position="104"/>
        <end position="126"/>
    </location>
</feature>
<keyword evidence="2" id="KW-0732">Signal</keyword>
<keyword evidence="4" id="KW-1185">Reference proteome</keyword>